<keyword evidence="2" id="KW-1185">Reference proteome</keyword>
<name>A0ACB8TWU4_9APHY</name>
<comment type="caution">
    <text evidence="1">The sequence shown here is derived from an EMBL/GenBank/DDBJ whole genome shotgun (WGS) entry which is preliminary data.</text>
</comment>
<protein>
    <submittedName>
        <fullName evidence="1">Uncharacterized protein</fullName>
    </submittedName>
</protein>
<reference evidence="1" key="1">
    <citation type="journal article" date="2021" name="Environ. Microbiol.">
        <title>Gene family expansions and transcriptome signatures uncover fungal adaptations to wood decay.</title>
        <authorList>
            <person name="Hage H."/>
            <person name="Miyauchi S."/>
            <person name="Viragh M."/>
            <person name="Drula E."/>
            <person name="Min B."/>
            <person name="Chaduli D."/>
            <person name="Navarro D."/>
            <person name="Favel A."/>
            <person name="Norest M."/>
            <person name="Lesage-Meessen L."/>
            <person name="Balint B."/>
            <person name="Merenyi Z."/>
            <person name="de Eugenio L."/>
            <person name="Morin E."/>
            <person name="Martinez A.T."/>
            <person name="Baldrian P."/>
            <person name="Stursova M."/>
            <person name="Martinez M.J."/>
            <person name="Novotny C."/>
            <person name="Magnuson J.K."/>
            <person name="Spatafora J.W."/>
            <person name="Maurice S."/>
            <person name="Pangilinan J."/>
            <person name="Andreopoulos W."/>
            <person name="LaButti K."/>
            <person name="Hundley H."/>
            <person name="Na H."/>
            <person name="Kuo A."/>
            <person name="Barry K."/>
            <person name="Lipzen A."/>
            <person name="Henrissat B."/>
            <person name="Riley R."/>
            <person name="Ahrendt S."/>
            <person name="Nagy L.G."/>
            <person name="Grigoriev I.V."/>
            <person name="Martin F."/>
            <person name="Rosso M.N."/>
        </authorList>
    </citation>
    <scope>NUCLEOTIDE SEQUENCE</scope>
    <source>
        <strain evidence="1">CBS 384.51</strain>
    </source>
</reference>
<sequence>MSSKPALEEELNGPNDGPTKDIQDPVVWMSDGNIIVGVLDETNNERHMFKCHRGILSSRLPALRDMFEADGVGGSAGASASEKYQGLPFVRFYDNPKHVRLLLRVIYNPSTLPYKWWLRTTMDEIEGLMRLTRKYEAEDLYQHCVTIFQNAWPSTLDRWDLRETEMLRIFDEPQYDEEDYDVWKGRAQVIGHHQPDPGAAILLLDEYDLPGNGASAFYALHTTYVPTYTVSSASPQQLFPNSLPCTANKLSARLLLQFIHGREFIRHLGSELICRTLPGLLLNLRTCDTFDECQLSIVGMWQQRVVSLTEEGSAVFDDPLRTLKNMCGFIEKRGSNDTCVMCKNNMVECLTEARRYIWDGMTIYFGIEDNGNGRERSLYELSYNLRTRMKARGLIL</sequence>
<evidence type="ECO:0000313" key="1">
    <source>
        <dbReference type="EMBL" id="KAI0086522.1"/>
    </source>
</evidence>
<organism evidence="1 2">
    <name type="scientific">Irpex rosettiformis</name>
    <dbReference type="NCBI Taxonomy" id="378272"/>
    <lineage>
        <taxon>Eukaryota</taxon>
        <taxon>Fungi</taxon>
        <taxon>Dikarya</taxon>
        <taxon>Basidiomycota</taxon>
        <taxon>Agaricomycotina</taxon>
        <taxon>Agaricomycetes</taxon>
        <taxon>Polyporales</taxon>
        <taxon>Irpicaceae</taxon>
        <taxon>Irpex</taxon>
    </lineage>
</organism>
<dbReference type="EMBL" id="MU274923">
    <property type="protein sequence ID" value="KAI0086522.1"/>
    <property type="molecule type" value="Genomic_DNA"/>
</dbReference>
<dbReference type="Proteomes" id="UP001055072">
    <property type="component" value="Unassembled WGS sequence"/>
</dbReference>
<proteinExistence type="predicted"/>
<evidence type="ECO:0000313" key="2">
    <source>
        <dbReference type="Proteomes" id="UP001055072"/>
    </source>
</evidence>
<gene>
    <name evidence="1" type="ORF">BDY19DRAFT_960361</name>
</gene>
<accession>A0ACB8TWU4</accession>